<evidence type="ECO:0000256" key="1">
    <source>
        <dbReference type="ARBA" id="ARBA00012494"/>
    </source>
</evidence>
<dbReference type="InterPro" id="IPR007099">
    <property type="entry name" value="RNA-dir_pol_NSvirus"/>
</dbReference>
<evidence type="ECO:0000256" key="7">
    <source>
        <dbReference type="ARBA" id="ARBA00030436"/>
    </source>
</evidence>
<evidence type="ECO:0000256" key="3">
    <source>
        <dbReference type="ARBA" id="ARBA00022679"/>
    </source>
</evidence>
<evidence type="ECO:0000256" key="2">
    <source>
        <dbReference type="ARBA" id="ARBA00018602"/>
    </source>
</evidence>
<keyword evidence="3" id="KW-0808">Transferase</keyword>
<dbReference type="GO" id="GO:0003968">
    <property type="term" value="F:RNA-directed RNA polymerase activity"/>
    <property type="evidence" value="ECO:0007669"/>
    <property type="project" value="UniProtKB-EC"/>
</dbReference>
<sequence>MTSLRGRMFPDIESLDPSSLEYLCYSSLYQIGEATCEFLEMDTIHYMQHVKYYSTNTDNFTIEKDIETGLWKWSIKIPAGGVPDDPDKYAFHEGARDSNGMRTLRHDIVGLSLSSSTTDIKLRTVFSCLKDQEAGNLSPDYHLKLNGVNYFIELTTTMATDAGGAENAIRAKLFKYGHPLRHEVKHDDPCVLIVIVVGRKFVMSNFELDPSLLDKLTFYMWLALSLEKKINALNLPALMTPLDTELEARKQEISRQIDMLPVMDVPSGNLNITKEFIDSLDSRADTGLVFEYFSREVLKAKKSTTKVRLEGAWLEEMHEKRKQYEEKMRSQESRTCAKAIVGVPLFVVPRSHEPNSDIKSYPLLDEDLTTSAVLSLWEAGLRGGITSFEEYEQKRAQTLEELYFTDREKQEEVEARNKENKKTAHRVNIKGVLSEAERHELALDGLWGKRYKEDALKKDKQREAKLPYHYDVPINDISSFMEDENLFSDYEHFEEGSLSMRLIEKSMGDLGQLDSEALKSVRLLSSCKIACALEILSDIAMELTISLKQHVKGSDEILVKKLAYYEVYLIIIPTKASEHIFFSILVPPQEGLEALSCLPFKPLKPLHSGGFYTDFSSFRPDKLANIATSYATFFGICSYYTHHYRLNRATPQEILGNSDAVKMILFTTLVRLENKLATEEIITVSRYMFMEILKGNTWVMADPFRLIGKMTTCVRSRLQLFITKRLLSAFAMMLNNPPAQLGDDADETEEDSEEDVKCNDYWTGLINPYTLNQEVHAGRIVNLFYAGYAVDKDQVAQQNTDYKMIKKAIQKDREFNPAESHKSSGIWDDFDDTPDQKQFSPNVIKKGVELMQRVLESKHGPDYKEVMMEKITLRLSRLMTDELATLKASARIDHLPWHKLPPASQLLMHRTERCKVIEAIVEELVVFEHNPFLHLETIIHTIEITSRGVIADLFKKNQHGGLREIYVMTIKSRFAALYLETCSRCLCEEFECETMTHPDLKLEVVETHKMKARNMSKKTNRPLTELHCSADKKSWNNNLVMPALAIPLLMLLPKKMAGSIQRILNLWNERLIQLPFGVMRLLTSKTMLSCETYRDLYEEFYHPGSTGEQLFPQAQSGYCILRRGMMQGILHYTSSLLHVSYLFVSKHMISLLFKKIAPDAIVLIDQMCSSDDSASVFSILHPVTATEQQNQLTIAWMEIVCESLKTFCNYSCFTNSEKSVMGSPNQLEFNSEFMMGNTLAVPVIKWLFACYTVSESENLLMRQINFYNLMSQLYSSGLPAVNTTIVQISQALLHYQLLGSSTNQYFPLYYEEIKLYPDPSLGFFLIDNIFVPGALGFAFYHWFHCKTHKLFLLKKKSVAEGTLSQTPEGGFIDTFLIRHGNSRRYKALVERVSSGLDPSQVRDKVNENPYILFKEAGSLQDTEIKLLAKVLSPGTPTSLARGVPFVQAVASSVYGLQTYSYCRVEATYTGESFEKHAAKISLIGEVYRRRCLKDEENILDDDAMEALCFPNHLRFQTYLVTLAKYKQATKIPVRPMRHKKTTMRFQHATTSIGVSLFRLVKEKWAGVHCEMSHQLKQRCWDEYRKILPWLRDTLEESLEASPFLDCIELYNFVSSEAKRSRKLSRVGPAIRSSHPQAQIDQLARRTHQDGFILTFGREGVISESYRRYRDRRTSIGLALEVPMSSHREVLLNVAVRENRPTVDELSNLRDKTKREAILAIIVAKKCGEADSVIQKAVEDLGDGLFLSWSIAQDKTVHKVEHSSRVKVEWKGPGEAIISNRKLFCRLKTMDQHVTSIVTNDLAELTRLRVQLLSAMKDQGLFPGTTVKSGSTTVFLTTNGIKHMGPGTPVQVVTNNPSVRPPENPNLEFDVLVEQGCMHLIQKTCNNLPLKIISYRVYSKEIGSVQDSRIMDDVWNAWYRQARLNPEVAESTMNAIIQRMDDKTSPENSQERQETVKTFNFFRNTLKSRLKQKGYSMTAHKGFKPSPAEGEEEEVDSLVDLDFEEIEEALRFTDNNAAAGNLQMTHMSEFRVPHDDIGIDEDPRFNSVDCLELAMAEMNLFTFDEKRITAPPVEYVTNRLTDQYGLMVFWDAFISEVESVNPRAWCDLVNGHLVAGVNCSQQIIRLIRGESFKSYRTFGSFDKTPSEEAMIAIYSPVHRRSGTGGFSARSQTSGISLRWQARFQEVAEKTFSDSDYFKSNKEALEQALAILGVVEAKIIKEIEQEEEEREEDVLSGVLNATESPLIAEFMPIRNSSSVDMTSELTTDVLNILYNLLKVQLGITEKYTEDAISYTYYLKGTMHPDWATEFDLSDRNAYFCHSDKHWTVMVTGMRLDSSVEFYDSLASDAHFRSSLSQFQRLFPGVSEANVHRMETRRQTTPSCGHTSFFLACHRLLGWAVPPLYTDRDVRLWVDICLDNNKLFRMPENYSNYHE</sequence>
<evidence type="ECO:0000256" key="9">
    <source>
        <dbReference type="ARBA" id="ARBA00034123"/>
    </source>
</evidence>
<evidence type="ECO:0000313" key="11">
    <source>
        <dbReference type="EMBL" id="QHA33672.1"/>
    </source>
</evidence>
<keyword evidence="4" id="KW-0378">Hydrolase</keyword>
<name>A0A6B9KNB4_9VIRU</name>
<reference evidence="11" key="1">
    <citation type="submission" date="2019-10" db="EMBL/GenBank/DDBJ databases">
        <authorList>
            <person name="Nitsche A."/>
            <person name="Hankeln T."/>
            <person name="Acosta O."/>
            <person name="Velez I.D."/>
            <person name="Schiemann D.J."/>
        </authorList>
    </citation>
    <scope>NUCLEOTIDE SEQUENCE</scope>
    <source>
        <strain evidence="11">Cx 1773-10</strain>
    </source>
</reference>
<dbReference type="InterPro" id="IPR007322">
    <property type="entry name" value="RNA_pol_bunyavir"/>
</dbReference>
<dbReference type="GO" id="GO:0006351">
    <property type="term" value="P:DNA-templated transcription"/>
    <property type="evidence" value="ECO:0007669"/>
    <property type="project" value="InterPro"/>
</dbReference>
<keyword evidence="5" id="KW-0460">Magnesium</keyword>
<evidence type="ECO:0000256" key="6">
    <source>
        <dbReference type="ARBA" id="ARBA00030285"/>
    </source>
</evidence>
<dbReference type="GO" id="GO:0016787">
    <property type="term" value="F:hydrolase activity"/>
    <property type="evidence" value="ECO:0007669"/>
    <property type="project" value="UniProtKB-KW"/>
</dbReference>
<evidence type="ECO:0000256" key="4">
    <source>
        <dbReference type="ARBA" id="ARBA00022801"/>
    </source>
</evidence>
<dbReference type="EMBL" id="MN661032">
    <property type="protein sequence ID" value="QHA33672.1"/>
    <property type="molecule type" value="Viral_cRNA"/>
</dbReference>
<dbReference type="Pfam" id="PF15518">
    <property type="entry name" value="L_protein_N"/>
    <property type="match status" value="1"/>
</dbReference>
<comment type="similarity">
    <text evidence="9">Belongs to the Bunyavirales RNA polymerase family.</text>
</comment>
<accession>A0A6B9KNB4</accession>
<dbReference type="EC" id="2.7.7.48" evidence="1"/>
<proteinExistence type="inferred from homology"/>
<evidence type="ECO:0000259" key="10">
    <source>
        <dbReference type="PROSITE" id="PS50525"/>
    </source>
</evidence>
<protein>
    <recommendedName>
        <fullName evidence="2">RNA-directed RNA polymerase L</fullName>
        <ecNumber evidence="1">2.7.7.48</ecNumber>
    </recommendedName>
    <alternativeName>
        <fullName evidence="6">Large structural protein</fullName>
    </alternativeName>
    <alternativeName>
        <fullName evidence="8">Replicase</fullName>
    </alternativeName>
    <alternativeName>
        <fullName evidence="7">Transcriptase</fullName>
    </alternativeName>
</protein>
<dbReference type="Pfam" id="PF04196">
    <property type="entry name" value="Bunya_RdRp"/>
    <property type="match status" value="1"/>
</dbReference>
<dbReference type="PROSITE" id="PS50525">
    <property type="entry name" value="RDRP_SSRNA_NEG_SEG"/>
    <property type="match status" value="1"/>
</dbReference>
<evidence type="ECO:0000256" key="5">
    <source>
        <dbReference type="ARBA" id="ARBA00022842"/>
    </source>
</evidence>
<organism evidence="11">
    <name type="scientific">Atrato Gouko-like virus 1</name>
    <dbReference type="NCBI Taxonomy" id="2689369"/>
    <lineage>
        <taxon>Viruses</taxon>
        <taxon>Riboviria</taxon>
        <taxon>Orthornavirae</taxon>
        <taxon>Negarnaviricota</taxon>
        <taxon>Polyploviricotina</taxon>
        <taxon>Bunyaviricetes</taxon>
        <taxon>Hareavirales</taxon>
        <taxon>Phenuiviridae</taxon>
    </lineage>
</organism>
<dbReference type="InterPro" id="IPR029124">
    <property type="entry name" value="L_protein_N"/>
</dbReference>
<evidence type="ECO:0000256" key="8">
    <source>
        <dbReference type="ARBA" id="ARBA00031012"/>
    </source>
</evidence>
<dbReference type="GO" id="GO:0039694">
    <property type="term" value="P:viral RNA genome replication"/>
    <property type="evidence" value="ECO:0007669"/>
    <property type="project" value="InterPro"/>
</dbReference>
<feature type="domain" description="RdRp catalytic" evidence="10">
    <location>
        <begin position="1012"/>
        <end position="1207"/>
    </location>
</feature>